<accession>G4U1Q0</accession>
<dbReference type="SUPFAM" id="SSF50494">
    <property type="entry name" value="Trypsin-like serine proteases"/>
    <property type="match status" value="1"/>
</dbReference>
<organism evidence="2 3">
    <name type="scientific">Serendipita indica (strain DSM 11827)</name>
    <name type="common">Root endophyte fungus</name>
    <name type="synonym">Piriformospora indica</name>
    <dbReference type="NCBI Taxonomy" id="1109443"/>
    <lineage>
        <taxon>Eukaryota</taxon>
        <taxon>Fungi</taxon>
        <taxon>Dikarya</taxon>
        <taxon>Basidiomycota</taxon>
        <taxon>Agaricomycotina</taxon>
        <taxon>Agaricomycetes</taxon>
        <taxon>Sebacinales</taxon>
        <taxon>Serendipitaceae</taxon>
        <taxon>Serendipita</taxon>
    </lineage>
</organism>
<dbReference type="eggNOG" id="ENOG502SKD3">
    <property type="taxonomic scope" value="Eukaryota"/>
</dbReference>
<evidence type="ECO:0008006" key="4">
    <source>
        <dbReference type="Google" id="ProtNLM"/>
    </source>
</evidence>
<name>G4U1Q0_SERID</name>
<feature type="transmembrane region" description="Helical" evidence="1">
    <location>
        <begin position="143"/>
        <end position="163"/>
    </location>
</feature>
<dbReference type="InterPro" id="IPR009003">
    <property type="entry name" value="Peptidase_S1_PA"/>
</dbReference>
<keyword evidence="1" id="KW-1133">Transmembrane helix</keyword>
<comment type="caution">
    <text evidence="2">The sequence shown here is derived from an EMBL/GenBank/DDBJ whole genome shotgun (WGS) entry which is preliminary data.</text>
</comment>
<keyword evidence="1" id="KW-0472">Membrane</keyword>
<dbReference type="Proteomes" id="UP000007148">
    <property type="component" value="Unassembled WGS sequence"/>
</dbReference>
<dbReference type="InParanoid" id="G4U1Q0"/>
<evidence type="ECO:0000313" key="3">
    <source>
        <dbReference type="Proteomes" id="UP000007148"/>
    </source>
</evidence>
<evidence type="ECO:0000313" key="2">
    <source>
        <dbReference type="EMBL" id="CCA77493.1"/>
    </source>
</evidence>
<reference evidence="2 3" key="1">
    <citation type="journal article" date="2011" name="PLoS Pathog.">
        <title>Endophytic Life Strategies Decoded by Genome and Transcriptome Analyses of the Mutualistic Root Symbiont Piriformospora indica.</title>
        <authorList>
            <person name="Zuccaro A."/>
            <person name="Lahrmann U."/>
            <person name="Guldener U."/>
            <person name="Langen G."/>
            <person name="Pfiffi S."/>
            <person name="Biedenkopf D."/>
            <person name="Wong P."/>
            <person name="Samans B."/>
            <person name="Grimm C."/>
            <person name="Basiewicz M."/>
            <person name="Murat C."/>
            <person name="Martin F."/>
            <person name="Kogel K.H."/>
        </authorList>
    </citation>
    <scope>NUCLEOTIDE SEQUENCE [LARGE SCALE GENOMIC DNA]</scope>
    <source>
        <strain evidence="2 3">DSM 11827</strain>
    </source>
</reference>
<sequence>MFPQPKDQANYEYPDNGLLQAFGCLLVVKNGLTTGTTIGRVTGMESFTRVYKDHGITETSMEIDVLPYSTTSPFSAPGDSGSIVPDRNGRIVGMITGGAGSTDGTDISYLTPYWYIEQEIKSLSLTASSTMSSTRWNMSSRPCCLYLIVSLIQILCLLFLTSLPSLV</sequence>
<dbReference type="AlphaFoldDB" id="G4U1Q0"/>
<evidence type="ECO:0000256" key="1">
    <source>
        <dbReference type="SAM" id="Phobius"/>
    </source>
</evidence>
<gene>
    <name evidence="2" type="ORF">PIIN_11470</name>
</gene>
<keyword evidence="1" id="KW-0812">Transmembrane</keyword>
<protein>
    <recommendedName>
        <fullName evidence="4">Serine protease</fullName>
    </recommendedName>
</protein>
<proteinExistence type="predicted"/>
<dbReference type="HOGENOM" id="CLU_135763_0_0_1"/>
<dbReference type="EMBL" id="CAFZ01001657">
    <property type="protein sequence ID" value="CCA77493.1"/>
    <property type="molecule type" value="Genomic_DNA"/>
</dbReference>
<dbReference type="InterPro" id="IPR043504">
    <property type="entry name" value="Peptidase_S1_PA_chymotrypsin"/>
</dbReference>
<dbReference type="OrthoDB" id="5424209at2759"/>
<keyword evidence="3" id="KW-1185">Reference proteome</keyword>
<dbReference type="Gene3D" id="2.40.10.10">
    <property type="entry name" value="Trypsin-like serine proteases"/>
    <property type="match status" value="1"/>
</dbReference>